<dbReference type="EMBL" id="CM042022">
    <property type="protein sequence ID" value="KAI3816695.1"/>
    <property type="molecule type" value="Genomic_DNA"/>
</dbReference>
<proteinExistence type="predicted"/>
<name>A0ACB9JAW7_9ASTR</name>
<sequence>MEDVKFPFRFMVLLYLFTAARFSFSSQEKVEEVLKHLNKAPVKSINSPDGDIIDCVHISHQPAFDHPLLKNHTIKMRPNYYPNGINIDGIKVSSMVNASKDGASSSSLTQLWHSYGKCPKGTIPIRRTKKEEVLNSVKISRKKKFSKHQHAYVYTNGEFYGAKATLNVWNPKIQKSNEFSQAQMWIIGGSFDSNLNIIEAGWHVYPGMYGDNNTRFFIYWTSDGYIKTGCYNLKCSGFIQVNNQIAIGGSFSHISQFYGTQYEFTIIIWKELHSGDWWMRFENGDVLGYWPSSLFSYLSESASMIQWGGEVVNLGSHGRHTTTQMGSGHFPKQGLSKASYIRDIETINESNIFGTPKDLNIIVDQNSCYDISQIFNTNVDGLFYFGGPGRNKNCP</sequence>
<gene>
    <name evidence="1" type="ORF">L1987_16399</name>
</gene>
<organism evidence="1 2">
    <name type="scientific">Smallanthus sonchifolius</name>
    <dbReference type="NCBI Taxonomy" id="185202"/>
    <lineage>
        <taxon>Eukaryota</taxon>
        <taxon>Viridiplantae</taxon>
        <taxon>Streptophyta</taxon>
        <taxon>Embryophyta</taxon>
        <taxon>Tracheophyta</taxon>
        <taxon>Spermatophyta</taxon>
        <taxon>Magnoliopsida</taxon>
        <taxon>eudicotyledons</taxon>
        <taxon>Gunneridae</taxon>
        <taxon>Pentapetalae</taxon>
        <taxon>asterids</taxon>
        <taxon>campanulids</taxon>
        <taxon>Asterales</taxon>
        <taxon>Asteraceae</taxon>
        <taxon>Asteroideae</taxon>
        <taxon>Heliantheae alliance</taxon>
        <taxon>Millerieae</taxon>
        <taxon>Smallanthus</taxon>
    </lineage>
</organism>
<protein>
    <submittedName>
        <fullName evidence="1">Uncharacterized protein</fullName>
    </submittedName>
</protein>
<keyword evidence="2" id="KW-1185">Reference proteome</keyword>
<evidence type="ECO:0000313" key="1">
    <source>
        <dbReference type="EMBL" id="KAI3816695.1"/>
    </source>
</evidence>
<dbReference type="Proteomes" id="UP001056120">
    <property type="component" value="Linkage Group LG05"/>
</dbReference>
<reference evidence="2" key="1">
    <citation type="journal article" date="2022" name="Mol. Ecol. Resour.">
        <title>The genomes of chicory, endive, great burdock and yacon provide insights into Asteraceae palaeo-polyploidization history and plant inulin production.</title>
        <authorList>
            <person name="Fan W."/>
            <person name="Wang S."/>
            <person name="Wang H."/>
            <person name="Wang A."/>
            <person name="Jiang F."/>
            <person name="Liu H."/>
            <person name="Zhao H."/>
            <person name="Xu D."/>
            <person name="Zhang Y."/>
        </authorList>
    </citation>
    <scope>NUCLEOTIDE SEQUENCE [LARGE SCALE GENOMIC DNA]</scope>
    <source>
        <strain evidence="2">cv. Yunnan</strain>
    </source>
</reference>
<accession>A0ACB9JAW7</accession>
<comment type="caution">
    <text evidence="1">The sequence shown here is derived from an EMBL/GenBank/DDBJ whole genome shotgun (WGS) entry which is preliminary data.</text>
</comment>
<evidence type="ECO:0000313" key="2">
    <source>
        <dbReference type="Proteomes" id="UP001056120"/>
    </source>
</evidence>
<reference evidence="1 2" key="2">
    <citation type="journal article" date="2022" name="Mol. Ecol. Resour.">
        <title>The genomes of chicory, endive, great burdock and yacon provide insights into Asteraceae paleo-polyploidization history and plant inulin production.</title>
        <authorList>
            <person name="Fan W."/>
            <person name="Wang S."/>
            <person name="Wang H."/>
            <person name="Wang A."/>
            <person name="Jiang F."/>
            <person name="Liu H."/>
            <person name="Zhao H."/>
            <person name="Xu D."/>
            <person name="Zhang Y."/>
        </authorList>
    </citation>
    <scope>NUCLEOTIDE SEQUENCE [LARGE SCALE GENOMIC DNA]</scope>
    <source>
        <strain evidence="2">cv. Yunnan</strain>
        <tissue evidence="1">Leaves</tissue>
    </source>
</reference>